<dbReference type="GO" id="GO:0004175">
    <property type="term" value="F:endopeptidase activity"/>
    <property type="evidence" value="ECO:0007669"/>
    <property type="project" value="TreeGrafter"/>
</dbReference>
<comment type="caution">
    <text evidence="1">The sequence shown here is derived from an EMBL/GenBank/DDBJ whole genome shotgun (WGS) entry which is preliminary data.</text>
</comment>
<dbReference type="InterPro" id="IPR023430">
    <property type="entry name" value="Pept_HybD-like_dom_sf"/>
</dbReference>
<dbReference type="Proteomes" id="UP000029736">
    <property type="component" value="Unassembled WGS sequence"/>
</dbReference>
<dbReference type="CDD" id="cd06066">
    <property type="entry name" value="H2MP_NAD-link-bidir"/>
    <property type="match status" value="1"/>
</dbReference>
<evidence type="ECO:0008006" key="3">
    <source>
        <dbReference type="Google" id="ProtNLM"/>
    </source>
</evidence>
<reference evidence="1 2" key="1">
    <citation type="journal article" date="2014" name="Int. J. Syst. Evol. Microbiol.">
        <title>Phaeodactylibacter xiamenensis gen. nov., sp. nov., a member of the family Saprospiraceae isolated from the marine alga Phaeodactylum tricornutum.</title>
        <authorList>
            <person name="Chen Z.Jr."/>
            <person name="Lei X."/>
            <person name="Lai Q."/>
            <person name="Li Y."/>
            <person name="Zhang B."/>
            <person name="Zhang J."/>
            <person name="Zhang H."/>
            <person name="Yang L."/>
            <person name="Zheng W."/>
            <person name="Tian Y."/>
            <person name="Yu Z."/>
            <person name="Xu H.Jr."/>
            <person name="Zheng T."/>
        </authorList>
    </citation>
    <scope>NUCLEOTIDE SEQUENCE [LARGE SCALE GENOMIC DNA]</scope>
    <source>
        <strain evidence="1 2">KD52</strain>
    </source>
</reference>
<name>A0A098S1H2_9BACT</name>
<keyword evidence="2" id="KW-1185">Reference proteome</keyword>
<dbReference type="PANTHER" id="PTHR30302:SF5">
    <property type="entry name" value="SLR1876 PROTEIN"/>
    <property type="match status" value="1"/>
</dbReference>
<proteinExistence type="predicted"/>
<sequence length="155" mass="16786">MNPLESKPANELLLIAIGNDARQDDGLGWAFGQAMEASNDFQGEVVYRYQLQVEDALLITGYRTVLFVDACREELPMGFAFTPLQADADFGFTTHQLSPATVLALSKQLYGAAPQAFLLKISGTAWALERGFSKAGAHNLASALNEAEAFQVAKE</sequence>
<dbReference type="OrthoDB" id="9808862at2"/>
<dbReference type="STRING" id="1524460.IX84_25560"/>
<dbReference type="InterPro" id="IPR000671">
    <property type="entry name" value="Peptidase_A31"/>
</dbReference>
<dbReference type="RefSeq" id="WP_044227306.1">
    <property type="nucleotide sequence ID" value="NZ_JBKAGJ010000022.1"/>
</dbReference>
<dbReference type="SUPFAM" id="SSF53163">
    <property type="entry name" value="HybD-like"/>
    <property type="match status" value="1"/>
</dbReference>
<evidence type="ECO:0000313" key="2">
    <source>
        <dbReference type="Proteomes" id="UP000029736"/>
    </source>
</evidence>
<dbReference type="NCBIfam" id="TIGR00072">
    <property type="entry name" value="hydrog_prot"/>
    <property type="match status" value="1"/>
</dbReference>
<accession>A0A098S1H2</accession>
<dbReference type="PANTHER" id="PTHR30302">
    <property type="entry name" value="HYDROGENASE 1 MATURATION PROTEASE"/>
    <property type="match status" value="1"/>
</dbReference>
<dbReference type="EMBL" id="JPOS01000083">
    <property type="protein sequence ID" value="KGE85970.1"/>
    <property type="molecule type" value="Genomic_DNA"/>
</dbReference>
<dbReference type="AlphaFoldDB" id="A0A098S1H2"/>
<dbReference type="GO" id="GO:0016485">
    <property type="term" value="P:protein processing"/>
    <property type="evidence" value="ECO:0007669"/>
    <property type="project" value="TreeGrafter"/>
</dbReference>
<dbReference type="Gene3D" id="3.40.50.1450">
    <property type="entry name" value="HybD-like"/>
    <property type="match status" value="1"/>
</dbReference>
<gene>
    <name evidence="1" type="ORF">IX84_25560</name>
</gene>
<dbReference type="GO" id="GO:0008047">
    <property type="term" value="F:enzyme activator activity"/>
    <property type="evidence" value="ECO:0007669"/>
    <property type="project" value="InterPro"/>
</dbReference>
<protein>
    <recommendedName>
        <fullName evidence="3">Ni/Fe hydrogenase</fullName>
    </recommendedName>
</protein>
<organism evidence="1 2">
    <name type="scientific">Phaeodactylibacter xiamenensis</name>
    <dbReference type="NCBI Taxonomy" id="1524460"/>
    <lineage>
        <taxon>Bacteria</taxon>
        <taxon>Pseudomonadati</taxon>
        <taxon>Bacteroidota</taxon>
        <taxon>Saprospiria</taxon>
        <taxon>Saprospirales</taxon>
        <taxon>Haliscomenobacteraceae</taxon>
        <taxon>Phaeodactylibacter</taxon>
    </lineage>
</organism>
<evidence type="ECO:0000313" key="1">
    <source>
        <dbReference type="EMBL" id="KGE85970.1"/>
    </source>
</evidence>